<dbReference type="Proteomes" id="UP000460290">
    <property type="component" value="Unassembled WGS sequence"/>
</dbReference>
<feature type="domain" description="TonB-dependent receptor-like beta-barrel" evidence="11">
    <location>
        <begin position="433"/>
        <end position="923"/>
    </location>
</feature>
<dbReference type="Gene3D" id="2.40.170.20">
    <property type="entry name" value="TonB-dependent receptor, beta-barrel domain"/>
    <property type="match status" value="1"/>
</dbReference>
<dbReference type="SUPFAM" id="SSF56935">
    <property type="entry name" value="Porins"/>
    <property type="match status" value="1"/>
</dbReference>
<dbReference type="Pfam" id="PF07715">
    <property type="entry name" value="Plug"/>
    <property type="match status" value="1"/>
</dbReference>
<comment type="similarity">
    <text evidence="8 9">Belongs to the TonB-dependent receptor family.</text>
</comment>
<keyword evidence="7 8" id="KW-0998">Cell outer membrane</keyword>
<dbReference type="InterPro" id="IPR000531">
    <property type="entry name" value="Beta-barrel_TonB"/>
</dbReference>
<evidence type="ECO:0000256" key="10">
    <source>
        <dbReference type="SAM" id="SignalP"/>
    </source>
</evidence>
<keyword evidence="13" id="KW-0675">Receptor</keyword>
<dbReference type="PROSITE" id="PS52016">
    <property type="entry name" value="TONB_DEPENDENT_REC_3"/>
    <property type="match status" value="1"/>
</dbReference>
<evidence type="ECO:0000256" key="7">
    <source>
        <dbReference type="ARBA" id="ARBA00023237"/>
    </source>
</evidence>
<dbReference type="InterPro" id="IPR012910">
    <property type="entry name" value="Plug_dom"/>
</dbReference>
<evidence type="ECO:0000256" key="3">
    <source>
        <dbReference type="ARBA" id="ARBA00022452"/>
    </source>
</evidence>
<keyword evidence="3 8" id="KW-1134">Transmembrane beta strand</keyword>
<evidence type="ECO:0000256" key="1">
    <source>
        <dbReference type="ARBA" id="ARBA00004571"/>
    </source>
</evidence>
<dbReference type="GO" id="GO:0009279">
    <property type="term" value="C:cell outer membrane"/>
    <property type="evidence" value="ECO:0007669"/>
    <property type="project" value="UniProtKB-SubCell"/>
</dbReference>
<evidence type="ECO:0000256" key="9">
    <source>
        <dbReference type="RuleBase" id="RU003357"/>
    </source>
</evidence>
<evidence type="ECO:0000259" key="11">
    <source>
        <dbReference type="Pfam" id="PF00593"/>
    </source>
</evidence>
<keyword evidence="10" id="KW-0732">Signal</keyword>
<evidence type="ECO:0000256" key="4">
    <source>
        <dbReference type="ARBA" id="ARBA00022692"/>
    </source>
</evidence>
<keyword evidence="6 8" id="KW-0472">Membrane</keyword>
<reference evidence="13 14" key="1">
    <citation type="submission" date="2019-12" db="EMBL/GenBank/DDBJ databases">
        <title>Genomic-based taxomic classification of the family Erythrobacteraceae.</title>
        <authorList>
            <person name="Xu L."/>
        </authorList>
    </citation>
    <scope>NUCLEOTIDE SEQUENCE [LARGE SCALE GENOMIC DNA]</scope>
    <source>
        <strain evidence="13 14">KCTC 42006</strain>
    </source>
</reference>
<dbReference type="Gene3D" id="2.170.130.10">
    <property type="entry name" value="TonB-dependent receptor, plug domain"/>
    <property type="match status" value="1"/>
</dbReference>
<protein>
    <submittedName>
        <fullName evidence="13">TonB-dependent receptor</fullName>
    </submittedName>
</protein>
<feature type="domain" description="TonB-dependent receptor plug" evidence="12">
    <location>
        <begin position="80"/>
        <end position="201"/>
    </location>
</feature>
<accession>A0A844Z338</accession>
<name>A0A844Z338_9SPHN</name>
<evidence type="ECO:0000256" key="2">
    <source>
        <dbReference type="ARBA" id="ARBA00022448"/>
    </source>
</evidence>
<dbReference type="PANTHER" id="PTHR47234">
    <property type="match status" value="1"/>
</dbReference>
<feature type="signal peptide" evidence="10">
    <location>
        <begin position="1"/>
        <end position="43"/>
    </location>
</feature>
<dbReference type="InterPro" id="IPR037066">
    <property type="entry name" value="Plug_dom_sf"/>
</dbReference>
<evidence type="ECO:0000313" key="13">
    <source>
        <dbReference type="EMBL" id="MXO81752.1"/>
    </source>
</evidence>
<comment type="caution">
    <text evidence="13">The sequence shown here is derived from an EMBL/GenBank/DDBJ whole genome shotgun (WGS) entry which is preliminary data.</text>
</comment>
<dbReference type="InterPro" id="IPR039426">
    <property type="entry name" value="TonB-dep_rcpt-like"/>
</dbReference>
<keyword evidence="5 9" id="KW-0798">TonB box</keyword>
<dbReference type="InterPro" id="IPR036942">
    <property type="entry name" value="Beta-barrel_TonB_sf"/>
</dbReference>
<evidence type="ECO:0000259" key="12">
    <source>
        <dbReference type="Pfam" id="PF07715"/>
    </source>
</evidence>
<dbReference type="EMBL" id="WTYZ01000001">
    <property type="protein sequence ID" value="MXO81752.1"/>
    <property type="molecule type" value="Genomic_DNA"/>
</dbReference>
<dbReference type="Pfam" id="PF00593">
    <property type="entry name" value="TonB_dep_Rec_b-barrel"/>
    <property type="match status" value="1"/>
</dbReference>
<keyword evidence="2 8" id="KW-0813">Transport</keyword>
<gene>
    <name evidence="13" type="ORF">GRI35_00005</name>
</gene>
<evidence type="ECO:0000313" key="14">
    <source>
        <dbReference type="Proteomes" id="UP000460290"/>
    </source>
</evidence>
<evidence type="ECO:0000256" key="6">
    <source>
        <dbReference type="ARBA" id="ARBA00023136"/>
    </source>
</evidence>
<organism evidence="13 14">
    <name type="scientific">Pontixanthobacter aestiaquae</name>
    <dbReference type="NCBI Taxonomy" id="1509367"/>
    <lineage>
        <taxon>Bacteria</taxon>
        <taxon>Pseudomonadati</taxon>
        <taxon>Pseudomonadota</taxon>
        <taxon>Alphaproteobacteria</taxon>
        <taxon>Sphingomonadales</taxon>
        <taxon>Erythrobacteraceae</taxon>
        <taxon>Pontixanthobacter</taxon>
    </lineage>
</organism>
<keyword evidence="14" id="KW-1185">Reference proteome</keyword>
<sequence length="958" mass="103420">MTARAAYTVAQGDREMLMTTNNTFTTAAIAGLLLSFTSYPALAQAQTQDSSINGQEGPESEAEGSPIIVTGTRIEGVDSDGAVQAIEITREDIIESGAGTIIDVLQGLPVTAGGGATFSTATAGALSSDTPVGASAVSLRGLGASSTLTLINGRRAQISAFARGQESFIDASSIPLAAIERVEILPSGASAIYGADAVAGVVNYVLRKDFEGLELSANYGNSTAGTDEGRYGLTAVAGAKIGDRNSVMLVVDYFKRNPFFLRDREISANSFRPSQQGFFPSFNDLFLQIEDQTEEPADGGCAAEDFGTGNLGEFCEVNTNAFVSAKDRLETIGGLFTHQFEINDSLTWYNDVLYQRVTSRGVSSPANFSRAPVDPENPFWPAALQEDIVIEGQAFDFADYFGFPIFAWGKIPEPRAVEVESDSYRITSGLRGDLAGDWNFDAAVLFGGNDRTQRGLSGLVVSENFYDANLGNVCTDGTRVNRWDVDLERPSASFVGDTCEDVGLTTLWYNPFGGQTQQSEGINELLNTTAERSGQSRLYAFDASVNGTLFDIPSGPVKAAFGGEFRRETLNDTPSGTAVATANNPEPILGFSSTSANAKRNSWALYGEMYIPLADTLDVQLAGRFDHFQGFGGDFNPKIAARWQAADWLALRGNYATSFRAPSLAQSGAGVLLSSYRVDCEATPGACGGDPTEDGESLLSEDVGNPALGAENARSFGGGILLTPTSDIEFRVDYWNIRHEDLVGIDEDDFIRRALAGEFLVADSGGLPTGTPGLEVTNGFVTDAHFQITNLGFQKTDGIDMSYTHYFPEGNLGRFTLLFDATKYFNFDRQASPASPLEQLAGDYLYPEFIASSRIRWRKDDWRASLSGRYTSGYRDDPSNRTLTALGLPVDEEYRVDSYVTFDLSLSYDFAEDSFIQLTVRNLLDQDPPRVLGSGSNVDLFNHDLIGRYATIRVTKRF</sequence>
<evidence type="ECO:0000256" key="8">
    <source>
        <dbReference type="PROSITE-ProRule" id="PRU01360"/>
    </source>
</evidence>
<dbReference type="PANTHER" id="PTHR47234:SF2">
    <property type="entry name" value="TONB-DEPENDENT RECEPTOR"/>
    <property type="match status" value="1"/>
</dbReference>
<keyword evidence="4 8" id="KW-0812">Transmembrane</keyword>
<dbReference type="OrthoDB" id="7614575at2"/>
<feature type="chain" id="PRO_5032459259" evidence="10">
    <location>
        <begin position="44"/>
        <end position="958"/>
    </location>
</feature>
<proteinExistence type="inferred from homology"/>
<dbReference type="AlphaFoldDB" id="A0A844Z338"/>
<evidence type="ECO:0000256" key="5">
    <source>
        <dbReference type="ARBA" id="ARBA00023077"/>
    </source>
</evidence>
<comment type="subcellular location">
    <subcellularLocation>
        <location evidence="1 8">Cell outer membrane</location>
        <topology evidence="1 8">Multi-pass membrane protein</topology>
    </subcellularLocation>
</comment>